<name>A0A218KC05_9CAUD</name>
<reference evidence="1 2" key="1">
    <citation type="submission" date="2015-06" db="EMBL/GenBank/DDBJ databases">
        <title>Complete genome sequence of Bacillus cereus phage PBC2.</title>
        <authorList>
            <person name="Kong M."/>
            <person name="Ryu S."/>
        </authorList>
    </citation>
    <scope>NUCLEOTIDE SEQUENCE [LARGE SCALE GENOMIC DNA]</scope>
</reference>
<proteinExistence type="predicted"/>
<evidence type="ECO:0000313" key="2">
    <source>
        <dbReference type="Proteomes" id="UP000223102"/>
    </source>
</evidence>
<protein>
    <submittedName>
        <fullName evidence="1">Uncharacterized protein</fullName>
    </submittedName>
</protein>
<organism evidence="1 2">
    <name type="scientific">Bacillus phage PBC2</name>
    <dbReference type="NCBI Taxonomy" id="1675029"/>
    <lineage>
        <taxon>Viruses</taxon>
        <taxon>Duplodnaviria</taxon>
        <taxon>Heunggongvirae</taxon>
        <taxon>Uroviricota</taxon>
        <taxon>Caudoviricetes</taxon>
        <taxon>Andregratiavirinae</taxon>
        <taxon>Haetaevirus</taxon>
        <taxon>Haetaevirus PBC2</taxon>
    </lineage>
</organism>
<sequence>MQGIALLNEVFDDVIEKYGEINMYEIEDLEETEEYDDSISYNSGWYNYHTVTFTYKGRMYSYEYKSHTSDNVCEEEIFWDTFKEVTFDGLALDKDWYSLAEVMYLLKLDPKEIEKLLDEVEEDE</sequence>
<evidence type="ECO:0000313" key="1">
    <source>
        <dbReference type="EMBL" id="AKQ08416.1"/>
    </source>
</evidence>
<accession>A0A218KC05</accession>
<gene>
    <name evidence="1" type="ORF">PBC2_101</name>
</gene>
<dbReference type="Proteomes" id="UP000223102">
    <property type="component" value="Segment"/>
</dbReference>
<dbReference type="EMBL" id="KT070867">
    <property type="protein sequence ID" value="AKQ08416.1"/>
    <property type="molecule type" value="Genomic_DNA"/>
</dbReference>
<keyword evidence="2" id="KW-1185">Reference proteome</keyword>